<dbReference type="Proteomes" id="UP000887540">
    <property type="component" value="Unplaced"/>
</dbReference>
<name>A0A914DWN6_9BILA</name>
<organism evidence="1 2">
    <name type="scientific">Acrobeloides nanus</name>
    <dbReference type="NCBI Taxonomy" id="290746"/>
    <lineage>
        <taxon>Eukaryota</taxon>
        <taxon>Metazoa</taxon>
        <taxon>Ecdysozoa</taxon>
        <taxon>Nematoda</taxon>
        <taxon>Chromadorea</taxon>
        <taxon>Rhabditida</taxon>
        <taxon>Tylenchina</taxon>
        <taxon>Cephalobomorpha</taxon>
        <taxon>Cephaloboidea</taxon>
        <taxon>Cephalobidae</taxon>
        <taxon>Acrobeloides</taxon>
    </lineage>
</organism>
<sequence length="79" mass="9390">MALDMRKFRDTKVGMFEDNNPSMFFKHSKQLISHYDLYATLVDIVRVQPGGGRFWSYFHAKYDKYGKPSYELIWNPCSD</sequence>
<accession>A0A914DWN6</accession>
<keyword evidence="1" id="KW-1185">Reference proteome</keyword>
<protein>
    <submittedName>
        <fullName evidence="2">Uncharacterized protein</fullName>
    </submittedName>
</protein>
<dbReference type="WBParaSite" id="ACRNAN_scaffold4063.g31739.t1">
    <property type="protein sequence ID" value="ACRNAN_scaffold4063.g31739.t1"/>
    <property type="gene ID" value="ACRNAN_scaffold4063.g31739"/>
</dbReference>
<proteinExistence type="predicted"/>
<evidence type="ECO:0000313" key="2">
    <source>
        <dbReference type="WBParaSite" id="ACRNAN_scaffold4063.g31739.t1"/>
    </source>
</evidence>
<reference evidence="2" key="1">
    <citation type="submission" date="2022-11" db="UniProtKB">
        <authorList>
            <consortium name="WormBaseParasite"/>
        </authorList>
    </citation>
    <scope>IDENTIFICATION</scope>
</reference>
<evidence type="ECO:0000313" key="1">
    <source>
        <dbReference type="Proteomes" id="UP000887540"/>
    </source>
</evidence>
<dbReference type="AlphaFoldDB" id="A0A914DWN6"/>